<name>A0A836BT48_9CHLO</name>
<organism evidence="2 3">
    <name type="scientific">Edaphochlamys debaryana</name>
    <dbReference type="NCBI Taxonomy" id="47281"/>
    <lineage>
        <taxon>Eukaryota</taxon>
        <taxon>Viridiplantae</taxon>
        <taxon>Chlorophyta</taxon>
        <taxon>core chlorophytes</taxon>
        <taxon>Chlorophyceae</taxon>
        <taxon>CS clade</taxon>
        <taxon>Chlamydomonadales</taxon>
        <taxon>Chlamydomonadales incertae sedis</taxon>
        <taxon>Edaphochlamys</taxon>
    </lineage>
</organism>
<dbReference type="SUPFAM" id="SSF55874">
    <property type="entry name" value="ATPase domain of HSP90 chaperone/DNA topoisomerase II/histidine kinase"/>
    <property type="match status" value="1"/>
</dbReference>
<dbReference type="OrthoDB" id="562044at2759"/>
<feature type="region of interest" description="Disordered" evidence="1">
    <location>
        <begin position="1237"/>
        <end position="1258"/>
    </location>
</feature>
<feature type="compositionally biased region" description="Low complexity" evidence="1">
    <location>
        <begin position="442"/>
        <end position="453"/>
    </location>
</feature>
<dbReference type="Proteomes" id="UP000612055">
    <property type="component" value="Unassembled WGS sequence"/>
</dbReference>
<feature type="region of interest" description="Disordered" evidence="1">
    <location>
        <begin position="442"/>
        <end position="471"/>
    </location>
</feature>
<evidence type="ECO:0000313" key="2">
    <source>
        <dbReference type="EMBL" id="KAG2487737.1"/>
    </source>
</evidence>
<feature type="region of interest" description="Disordered" evidence="1">
    <location>
        <begin position="2648"/>
        <end position="2708"/>
    </location>
</feature>
<feature type="region of interest" description="Disordered" evidence="1">
    <location>
        <begin position="2150"/>
        <end position="2192"/>
    </location>
</feature>
<feature type="region of interest" description="Disordered" evidence="1">
    <location>
        <begin position="305"/>
        <end position="428"/>
    </location>
</feature>
<feature type="compositionally biased region" description="Gly residues" evidence="1">
    <location>
        <begin position="325"/>
        <end position="336"/>
    </location>
</feature>
<protein>
    <submittedName>
        <fullName evidence="2">Uncharacterized protein</fullName>
    </submittedName>
</protein>
<feature type="compositionally biased region" description="Basic residues" evidence="1">
    <location>
        <begin position="2690"/>
        <end position="2708"/>
    </location>
</feature>
<feature type="compositionally biased region" description="Low complexity" evidence="1">
    <location>
        <begin position="409"/>
        <end position="428"/>
    </location>
</feature>
<sequence>MAHEDASSYEDWSALPHAWVLRDEAKTYTREQMFLAPLCNGLEALGENGRLRDDRGGRPPLLTVRLLDGDSPDGPALVFEDNGRGMSREQLQGYFRLGYTTYRPPQLPREFPTPLLSNFVDVRLGRFGRGCVALVYWGDKITVTSEQEEQPAGQPRVAHEVTFDYGAALASDSWVGHVTHKRLVVARSNPGTTIRITRLSPKALSDLRDPAFLQRMAAKVSEAFYIFIRGFPEWLWDRLPQALRQDSARPAGGLQLNLFDRELTCRQDESDYPEPDVHKLLTAFKEQLRKHPALKVPSILNMVVPKGHLGPDEEEEDADGSHSAAGGGGSAAGAAGGHEDTATSRATARAVPVGGGGRGRGLPQSSKPATREGSYAGAGGPSPSSGAAASSGGGRASTAARRPPPAFDGGASHMPASPAAAGPAASPAAGPAAAAAQSVGAPSAGGAASVQGGQQPGSGGDEEFATPGGGAAAMEGAAEAGIGTAAATGQEEVGAGELPSRFLTIPLYYPFELSNPTKPLLPVSIVLIYSGMILLLDDDSRRAFPKIVEVAAELANADPRTQLHAWKLANPNGRLVLLVLADPFTRVHHHKAHLQGQAYEAYKAAGPAALPLPSEADARVYTYLYEEDMAEAASTRQGDGPLGGSAGASEAAVGWQLDCKAGCAAKLLAGAFENWQLKDEDGKLCGTQTQAALAVGTPHALGNLEAMGRVPQGTAYWFGKDADPLRVGEMVFMAADGKPGLYEERHKRRVATPAQVGLIEAFFELRGQIFAVVRPWRPPWAPKAVAVRIHTSRLLPMLMAGPTSGAGPSTTGAAADGRRFEDRQKEQASKVAKWTSELLYGIVLGEKLPDSMEPASMQIGTVTVEILCGQPNPAAGAAGGASAVPPPTPPDRLPASRTVFGGHTLSLKLTLERIITNGAATAGAFVLDTLLQGLPKGPPRVVFQLSSALQERLRAVGRYRLTVEGVEEGAVKLLSKDHRVVTHEFEVRPCPADYLRASFVTAPPGPVRLGEPLPDLCLAPFPPEVISGAADRASLSAMLLLEARNMEHRADEAQLLSLNTGALEVEVSDGRKQLVLKGLVLEQQQLTNWEDERCSLVEAELTVSMKLASDTFLRTRPNAAALSFQACSGRAAKLVAAPRGWFSKKWLAAKGSFARADAPLLVKDASGNPYYHRRGEARPQVELRCRPAVERGRMPAQILSEGGYEETCLLDVMSSEGKVPLPRDLLEVIVSLERAVEPATGGGAGPSSGQGPPNTRARARAQAAAQLGDGDDAGYSCSYVLDGTCRLDKYNAAEWEPAFDSAFEVRTAYGSTAPKPVYIRPNGEWMEGRTEALDLFDRATRAQSSPFFHEECFLLKPGSLELKGLRLALADEADDVPDAALMASVKVLVNARNAYPEPSVIQVRGAKGALPPLRLEPGDFAGPPASSGPRPTRTAVVRFVDVQHEAFEYGRVFVRQAPCASSVQLAPADCELLRGAAARSPAQAAASGAMTGTLQPPLGADPSSRFLQLQRQSDRHRAAAAAAASLDGKELVRQGFALTGDGPMVNPGEDVRVPLLVLDQLGFPMALGPELRELLRQGTHVSVTCGPTAATAGGGIAPNPRASITGWEWPDGEEDAPAPEDEDEEADADEEAADAPAGGAAPPRRRKQDRPQRRAPPARGRDGSTCAGTAPPEHPEPSLPVAYVKASKPVRPEQAYGPVVVRLTMAAPTQGPAPPSMQVSLPVKVGSGPLVADGCVLRVREPHNVQVTSLAQRPERSEAEETALACPEGARLKGLEVVEGSRLKLEMTLLDAAGFLLTHSGAFKLYASPCLGLPAAGTRLQTAPGGVLALPELAVDFGAEWLDQGRPKMLLLQPEGFGAVEPLCVFLTVRAGRYPAQLELASADPVPEGVIQLSNEPLGRTGAERPGLPLGFEVRPISADGQPLPPAELGPLVLTYESKADGEEWQPSDDVAPEQLRAVELDGPGRGGGWVVVANELPMPRRAGQGLRWRLVGSYQGTDGRPSPPPLVVGEFFIASAPPCRLEITLSQAAQEQGALGSEAAQQQLLLLTLRTLPRHRFPELVGFLADRWGNAAVPGEAAPCRVVLVVRAEAASGAGAGPGPPKAPDLECVELASAQVHLESGLFQVPQSSLAQWAAGHPLMGRDLRLALELRSTPPRHTPPPSPGSKRRRRDEDTAAGEAAHEAAGPLPPELADVETRLLTRLYVASADSVAIKADLEQLRSKVARMAYLLRQRAAAALDAEAKVETAEQAVAEVVAELQQRVEVQPPEHGGEGAAGGQEATLQAAVEAKLQELDVLANAASALVEYAPFVLLRNEPDTETAAEWKERVERLSNEFLGDGGVLGPLITLGCTEKEDVAKALMALGISPDLLVCTTREATQLAKSKLAALDLARVGVLDLSHPDHRPIYDLRPDAVDARHPQALLTPSPARQQLLDLLEAAGVVPVGFAANLVQLRPEHQGFSVAVDGHGNSGNLRQTLWSRVLGLALVFETGEDIEAFRAHCREVDAPLTDVPLVSLDGRCGFNLGGKGTESIGMGHSPPVWLSGVPEAHQCGLVAPQAAGGGYTGGALDARLRREQTSRADAQAQCAQLQTLQALFSAAVAERTRRQQQEALARQAQADEEGRLRPQMQQLEIQIEAKTAELAAVDERERQRQGNRNGGAGGAGAAGGGGGGGATASASQGDSEGSQRSQRRKQGGGGKGRKRRRGG</sequence>
<dbReference type="EMBL" id="JAEHOE010000093">
    <property type="protein sequence ID" value="KAG2487737.1"/>
    <property type="molecule type" value="Genomic_DNA"/>
</dbReference>
<dbReference type="InterPro" id="IPR036890">
    <property type="entry name" value="HATPase_C_sf"/>
</dbReference>
<dbReference type="GO" id="GO:0006302">
    <property type="term" value="P:double-strand break repair"/>
    <property type="evidence" value="ECO:0007669"/>
    <property type="project" value="InterPro"/>
</dbReference>
<feature type="compositionally biased region" description="Low complexity" evidence="1">
    <location>
        <begin position="2177"/>
        <end position="2186"/>
    </location>
</feature>
<feature type="compositionally biased region" description="Gly residues" evidence="1">
    <location>
        <begin position="2657"/>
        <end position="2675"/>
    </location>
</feature>
<dbReference type="PANTHER" id="PTHR22640:SF2">
    <property type="entry name" value="STRUCTURAL MAINTENANCE OF CHROMOSOMES FLEXIBLE HINGE DOMAIN-CONTAINING PROTEIN 1"/>
    <property type="match status" value="1"/>
</dbReference>
<gene>
    <name evidence="2" type="ORF">HYH03_013735</name>
</gene>
<dbReference type="Gene3D" id="3.30.565.10">
    <property type="entry name" value="Histidine kinase-like ATPase, C-terminal domain"/>
    <property type="match status" value="1"/>
</dbReference>
<accession>A0A836BT48</accession>
<dbReference type="PANTHER" id="PTHR22640">
    <property type="entry name" value="STRUCTURAL MAINTENANCE OF CHROMOSOMES FLEXIBLE HINGE DOMAIN-CONTAINING PROTEIN 1"/>
    <property type="match status" value="1"/>
</dbReference>
<keyword evidence="3" id="KW-1185">Reference proteome</keyword>
<feature type="compositionally biased region" description="Low complexity" evidence="1">
    <location>
        <begin position="381"/>
        <end position="401"/>
    </location>
</feature>
<evidence type="ECO:0000313" key="3">
    <source>
        <dbReference type="Proteomes" id="UP000612055"/>
    </source>
</evidence>
<comment type="caution">
    <text evidence="2">The sequence shown here is derived from an EMBL/GenBank/DDBJ whole genome shotgun (WGS) entry which is preliminary data.</text>
</comment>
<evidence type="ECO:0000256" key="1">
    <source>
        <dbReference type="SAM" id="MobiDB-lite"/>
    </source>
</evidence>
<feature type="region of interest" description="Disordered" evidence="1">
    <location>
        <begin position="1589"/>
        <end position="1679"/>
    </location>
</feature>
<dbReference type="InterPro" id="IPR038892">
    <property type="entry name" value="SMCHD1"/>
</dbReference>
<reference evidence="2" key="1">
    <citation type="journal article" date="2020" name="bioRxiv">
        <title>Comparative genomics of Chlamydomonas.</title>
        <authorList>
            <person name="Craig R.J."/>
            <person name="Hasan A.R."/>
            <person name="Ness R.W."/>
            <person name="Keightley P.D."/>
        </authorList>
    </citation>
    <scope>NUCLEOTIDE SEQUENCE</scope>
    <source>
        <strain evidence="2">CCAP 11/70</strain>
    </source>
</reference>
<feature type="compositionally biased region" description="Acidic residues" evidence="1">
    <location>
        <begin position="1610"/>
        <end position="1633"/>
    </location>
</feature>
<proteinExistence type="predicted"/>